<feature type="transmembrane region" description="Helical" evidence="1">
    <location>
        <begin position="124"/>
        <end position="142"/>
    </location>
</feature>
<organism evidence="3 4">
    <name type="scientific">Pseudochryseolinea flava</name>
    <dbReference type="NCBI Taxonomy" id="2059302"/>
    <lineage>
        <taxon>Bacteria</taxon>
        <taxon>Pseudomonadati</taxon>
        <taxon>Bacteroidota</taxon>
        <taxon>Cytophagia</taxon>
        <taxon>Cytophagales</taxon>
        <taxon>Fulvivirgaceae</taxon>
        <taxon>Pseudochryseolinea</taxon>
    </lineage>
</organism>
<keyword evidence="1" id="KW-1133">Transmembrane helix</keyword>
<feature type="signal peptide" evidence="2">
    <location>
        <begin position="1"/>
        <end position="19"/>
    </location>
</feature>
<keyword evidence="1" id="KW-0812">Transmembrane</keyword>
<evidence type="ECO:0000256" key="2">
    <source>
        <dbReference type="SAM" id="SignalP"/>
    </source>
</evidence>
<gene>
    <name evidence="3" type="ORF">DQQ10_26805</name>
</gene>
<reference evidence="3 4" key="1">
    <citation type="submission" date="2018-06" db="EMBL/GenBank/DDBJ databases">
        <title>Chryseolinea flavus sp. nov., a member of the phylum Bacteroidetes isolated from soil.</title>
        <authorList>
            <person name="Li Y."/>
            <person name="Wang J."/>
        </authorList>
    </citation>
    <scope>NUCLEOTIDE SEQUENCE [LARGE SCALE GENOMIC DNA]</scope>
    <source>
        <strain evidence="3 4">SDU1-6</strain>
    </source>
</reference>
<keyword evidence="2" id="KW-0732">Signal</keyword>
<keyword evidence="1" id="KW-0472">Membrane</keyword>
<evidence type="ECO:0000256" key="1">
    <source>
        <dbReference type="SAM" id="Phobius"/>
    </source>
</evidence>
<comment type="caution">
    <text evidence="3">The sequence shown here is derived from an EMBL/GenBank/DDBJ whole genome shotgun (WGS) entry which is preliminary data.</text>
</comment>
<accession>A0A364XUE0</accession>
<name>A0A364XUE0_9BACT</name>
<feature type="chain" id="PRO_5016710264" evidence="2">
    <location>
        <begin position="20"/>
        <end position="180"/>
    </location>
</feature>
<dbReference type="EMBL" id="QMFY01000027">
    <property type="protein sequence ID" value="RAV97785.1"/>
    <property type="molecule type" value="Genomic_DNA"/>
</dbReference>
<dbReference type="RefSeq" id="WP_112750036.1">
    <property type="nucleotide sequence ID" value="NZ_QMFY01000027.1"/>
</dbReference>
<keyword evidence="4" id="KW-1185">Reference proteome</keyword>
<evidence type="ECO:0000313" key="3">
    <source>
        <dbReference type="EMBL" id="RAV97785.1"/>
    </source>
</evidence>
<evidence type="ECO:0000313" key="4">
    <source>
        <dbReference type="Proteomes" id="UP000251889"/>
    </source>
</evidence>
<sequence>MKNTLLLSLSLFVCITCFAQQQVVIIRKQNVVKRFEPGDLIRYSLSDRKQFRLERIVELTDTTIITNNDTVPYYKIMLVDIGAQRKITIREIGFNAILAGLLLPLADMINVGIVQDEKYEFSRGVGITSATLITVGALMYILDRPYFKLGHRNRIRIVDRDSPLFFRSKPVHRMFDVPSN</sequence>
<dbReference type="AlphaFoldDB" id="A0A364XUE0"/>
<proteinExistence type="predicted"/>
<dbReference type="Proteomes" id="UP000251889">
    <property type="component" value="Unassembled WGS sequence"/>
</dbReference>
<protein>
    <submittedName>
        <fullName evidence="3">Uncharacterized protein</fullName>
    </submittedName>
</protein>